<sequence length="508" mass="54959">MYISCIVELLFDFAYFAFYFVKYFTMESENGVTFDDESCVIEEKHVDVSVPSLSKEGKNADGNAEVPAVNGISEPVTKDEGINSSEVAVAASATVPPGKNSKAAKNPHAPNNGFSKSKPAKEKPTVKGATPFPRKERALLSQSLSFPARGSCADPMKKSIDVYPVKTEIKHARGATKAEAPISVSRLNNPTRRASTGVHSKDGNTTGDSIKRTSLASIPSIRSSSSGKSGSVDTSANNPSNGIRSVDQSLNAVKTTLPIKEDDDAHSIASTTPSGRRISASGFSFRLEERAEKRKEFFTKLEEKIQAKEEEKNNSQAKSKESQEAEIKRLRKSLTFKAAPMPSFYKEPPPKVELKKIPTTRPKSPKLGRNKSSISSLNSSSEGAGASLSPRLNQELNISKKGLKTKSEKDVIDPKKPIRKSQTRLPSQENAATKTEAKLAKSPPKGTKEETQDQKAHTGKTEEAQDQSGHLSEFQDEIEPEVSVGQIKEPVLGAPIPEIMPHEVSVGV</sequence>
<dbReference type="PANTHER" id="PTHR31358">
    <property type="entry name" value="PROTEIN WVD2-LIKE 4"/>
    <property type="match status" value="1"/>
</dbReference>
<feature type="compositionally biased region" description="Low complexity" evidence="6">
    <location>
        <begin position="214"/>
        <end position="235"/>
    </location>
</feature>
<reference evidence="8 9" key="1">
    <citation type="submission" date="2018-10" db="EMBL/GenBank/DDBJ databases">
        <title>A high-quality apple genome assembly.</title>
        <authorList>
            <person name="Hu J."/>
        </authorList>
    </citation>
    <scope>NUCLEOTIDE SEQUENCE [LARGE SCALE GENOMIC DNA]</scope>
    <source>
        <strain evidence="9">cv. HFTH1</strain>
        <tissue evidence="8">Young leaf</tissue>
    </source>
</reference>
<dbReference type="Pfam" id="PF06886">
    <property type="entry name" value="TPX2"/>
    <property type="match status" value="1"/>
</dbReference>
<protein>
    <recommendedName>
        <fullName evidence="7">TPX2 C-terminal domain-containing protein</fullName>
    </recommendedName>
</protein>
<feature type="compositionally biased region" description="Basic and acidic residues" evidence="6">
    <location>
        <begin position="306"/>
        <end position="328"/>
    </location>
</feature>
<keyword evidence="9" id="KW-1185">Reference proteome</keyword>
<comment type="subcellular location">
    <subcellularLocation>
        <location evidence="1">Cytoplasm</location>
        <location evidence="1">Cytoskeleton</location>
    </subcellularLocation>
</comment>
<evidence type="ECO:0000313" key="8">
    <source>
        <dbReference type="EMBL" id="RXH81309.1"/>
    </source>
</evidence>
<dbReference type="PANTHER" id="PTHR31358:SF30">
    <property type="entry name" value="PROTEIN WVD2-LIKE 4"/>
    <property type="match status" value="1"/>
</dbReference>
<dbReference type="EMBL" id="RDQH01000338">
    <property type="protein sequence ID" value="RXH81309.1"/>
    <property type="molecule type" value="Genomic_DNA"/>
</dbReference>
<dbReference type="GO" id="GO:0005874">
    <property type="term" value="C:microtubule"/>
    <property type="evidence" value="ECO:0007669"/>
    <property type="project" value="UniProtKB-KW"/>
</dbReference>
<feature type="compositionally biased region" description="Low complexity" evidence="6">
    <location>
        <begin position="372"/>
        <end position="389"/>
    </location>
</feature>
<evidence type="ECO:0000256" key="5">
    <source>
        <dbReference type="ARBA" id="ARBA00023212"/>
    </source>
</evidence>
<feature type="compositionally biased region" description="Polar residues" evidence="6">
    <location>
        <begin position="236"/>
        <end position="254"/>
    </location>
</feature>
<feature type="compositionally biased region" description="Polar residues" evidence="6">
    <location>
        <begin position="185"/>
        <end position="208"/>
    </location>
</feature>
<proteinExistence type="inferred from homology"/>
<dbReference type="Proteomes" id="UP000290289">
    <property type="component" value="Chromosome 12"/>
</dbReference>
<feature type="region of interest" description="Disordered" evidence="6">
    <location>
        <begin position="94"/>
        <end position="135"/>
    </location>
</feature>
<dbReference type="STRING" id="3750.A0A498IEA1"/>
<dbReference type="InterPro" id="IPR027329">
    <property type="entry name" value="TPX2_C"/>
</dbReference>
<feature type="compositionally biased region" description="Basic and acidic residues" evidence="6">
    <location>
        <begin position="446"/>
        <end position="463"/>
    </location>
</feature>
<gene>
    <name evidence="8" type="ORF">DVH24_005223</name>
</gene>
<evidence type="ECO:0000259" key="7">
    <source>
        <dbReference type="Pfam" id="PF06886"/>
    </source>
</evidence>
<evidence type="ECO:0000256" key="2">
    <source>
        <dbReference type="ARBA" id="ARBA00005885"/>
    </source>
</evidence>
<organism evidence="8 9">
    <name type="scientific">Malus domestica</name>
    <name type="common">Apple</name>
    <name type="synonym">Pyrus malus</name>
    <dbReference type="NCBI Taxonomy" id="3750"/>
    <lineage>
        <taxon>Eukaryota</taxon>
        <taxon>Viridiplantae</taxon>
        <taxon>Streptophyta</taxon>
        <taxon>Embryophyta</taxon>
        <taxon>Tracheophyta</taxon>
        <taxon>Spermatophyta</taxon>
        <taxon>Magnoliopsida</taxon>
        <taxon>eudicotyledons</taxon>
        <taxon>Gunneridae</taxon>
        <taxon>Pentapetalae</taxon>
        <taxon>rosids</taxon>
        <taxon>fabids</taxon>
        <taxon>Rosales</taxon>
        <taxon>Rosaceae</taxon>
        <taxon>Amygdaloideae</taxon>
        <taxon>Maleae</taxon>
        <taxon>Malus</taxon>
    </lineage>
</organism>
<keyword evidence="3" id="KW-0963">Cytoplasm</keyword>
<comment type="caution">
    <text evidence="8">The sequence shown here is derived from an EMBL/GenBank/DDBJ whole genome shotgun (WGS) entry which is preliminary data.</text>
</comment>
<name>A0A498IEA1_MALDO</name>
<feature type="domain" description="TPX2 C-terminal" evidence="7">
    <location>
        <begin position="283"/>
        <end position="357"/>
    </location>
</feature>
<evidence type="ECO:0000256" key="6">
    <source>
        <dbReference type="SAM" id="MobiDB-lite"/>
    </source>
</evidence>
<comment type="similarity">
    <text evidence="2">Belongs to the TPX2 family.</text>
</comment>
<dbReference type="GO" id="GO:0008017">
    <property type="term" value="F:microtubule binding"/>
    <property type="evidence" value="ECO:0007669"/>
    <property type="project" value="InterPro"/>
</dbReference>
<evidence type="ECO:0000256" key="1">
    <source>
        <dbReference type="ARBA" id="ARBA00004245"/>
    </source>
</evidence>
<evidence type="ECO:0000256" key="3">
    <source>
        <dbReference type="ARBA" id="ARBA00022490"/>
    </source>
</evidence>
<keyword evidence="4" id="KW-0493">Microtubule</keyword>
<feature type="compositionally biased region" description="Basic and acidic residues" evidence="6">
    <location>
        <begin position="405"/>
        <end position="416"/>
    </location>
</feature>
<feature type="region of interest" description="Disordered" evidence="6">
    <location>
        <begin position="306"/>
        <end position="478"/>
    </location>
</feature>
<feature type="region of interest" description="Disordered" evidence="6">
    <location>
        <begin position="171"/>
        <end position="286"/>
    </location>
</feature>
<dbReference type="AlphaFoldDB" id="A0A498IEA1"/>
<evidence type="ECO:0000313" key="9">
    <source>
        <dbReference type="Proteomes" id="UP000290289"/>
    </source>
</evidence>
<keyword evidence="5" id="KW-0206">Cytoskeleton</keyword>
<feature type="compositionally biased region" description="Polar residues" evidence="6">
    <location>
        <begin position="423"/>
        <end position="433"/>
    </location>
</feature>
<dbReference type="InterPro" id="IPR044833">
    <property type="entry name" value="WDL5/6"/>
</dbReference>
<evidence type="ECO:0000256" key="4">
    <source>
        <dbReference type="ARBA" id="ARBA00022701"/>
    </source>
</evidence>
<accession>A0A498IEA1</accession>